<dbReference type="Proteomes" id="UP000023152">
    <property type="component" value="Unassembled WGS sequence"/>
</dbReference>
<evidence type="ECO:0000313" key="1">
    <source>
        <dbReference type="EMBL" id="ETO36067.1"/>
    </source>
</evidence>
<dbReference type="AlphaFoldDB" id="X6PEE6"/>
<evidence type="ECO:0008006" key="3">
    <source>
        <dbReference type="Google" id="ProtNLM"/>
    </source>
</evidence>
<accession>X6PEE6</accession>
<name>X6PEE6_RETFI</name>
<keyword evidence="2" id="KW-1185">Reference proteome</keyword>
<organism evidence="1 2">
    <name type="scientific">Reticulomyxa filosa</name>
    <dbReference type="NCBI Taxonomy" id="46433"/>
    <lineage>
        <taxon>Eukaryota</taxon>
        <taxon>Sar</taxon>
        <taxon>Rhizaria</taxon>
        <taxon>Retaria</taxon>
        <taxon>Foraminifera</taxon>
        <taxon>Monothalamids</taxon>
        <taxon>Reticulomyxidae</taxon>
        <taxon>Reticulomyxa</taxon>
    </lineage>
</organism>
<dbReference type="EMBL" id="ASPP01001027">
    <property type="protein sequence ID" value="ETO36067.1"/>
    <property type="molecule type" value="Genomic_DNA"/>
</dbReference>
<sequence>MQTGEKEQGIILIDFCELALKQRKKSTKGEVKTEEHCLELFLKNNNKSCPIQPRNIKCDCKGKLKDLNNCLTNECDLNLIDCSHICFNQNLNDHHISTMKLHFDFKRIPIDSRLSTITPKIKSLTQTKKKKRKNNLMSLLFYYQLSILIFRVCDVDDNKQIQSFNGYLSYVNCVKFSQYHYQNNSFLGYLIK</sequence>
<evidence type="ECO:0000313" key="2">
    <source>
        <dbReference type="Proteomes" id="UP000023152"/>
    </source>
</evidence>
<reference evidence="1 2" key="1">
    <citation type="journal article" date="2013" name="Curr. Biol.">
        <title>The Genome of the Foraminiferan Reticulomyxa filosa.</title>
        <authorList>
            <person name="Glockner G."/>
            <person name="Hulsmann N."/>
            <person name="Schleicher M."/>
            <person name="Noegel A.A."/>
            <person name="Eichinger L."/>
            <person name="Gallinger C."/>
            <person name="Pawlowski J."/>
            <person name="Sierra R."/>
            <person name="Euteneuer U."/>
            <person name="Pillet L."/>
            <person name="Moustafa A."/>
            <person name="Platzer M."/>
            <person name="Groth M."/>
            <person name="Szafranski K."/>
            <person name="Schliwa M."/>
        </authorList>
    </citation>
    <scope>NUCLEOTIDE SEQUENCE [LARGE SCALE GENOMIC DNA]</scope>
</reference>
<proteinExistence type="predicted"/>
<gene>
    <name evidence="1" type="ORF">RFI_00996</name>
</gene>
<protein>
    <recommendedName>
        <fullName evidence="3">TRAF-type domain-containing protein</fullName>
    </recommendedName>
</protein>
<comment type="caution">
    <text evidence="1">The sequence shown here is derived from an EMBL/GenBank/DDBJ whole genome shotgun (WGS) entry which is preliminary data.</text>
</comment>